<organism evidence="6 7">
    <name type="scientific">Thalictrum thalictroides</name>
    <name type="common">Rue-anemone</name>
    <name type="synonym">Anemone thalictroides</name>
    <dbReference type="NCBI Taxonomy" id="46969"/>
    <lineage>
        <taxon>Eukaryota</taxon>
        <taxon>Viridiplantae</taxon>
        <taxon>Streptophyta</taxon>
        <taxon>Embryophyta</taxon>
        <taxon>Tracheophyta</taxon>
        <taxon>Spermatophyta</taxon>
        <taxon>Magnoliopsida</taxon>
        <taxon>Ranunculales</taxon>
        <taxon>Ranunculaceae</taxon>
        <taxon>Thalictroideae</taxon>
        <taxon>Thalictrum</taxon>
    </lineage>
</organism>
<evidence type="ECO:0000313" key="6">
    <source>
        <dbReference type="EMBL" id="KAF5187915.1"/>
    </source>
</evidence>
<dbReference type="GO" id="GO:0005737">
    <property type="term" value="C:cytoplasm"/>
    <property type="evidence" value="ECO:0007669"/>
    <property type="project" value="TreeGrafter"/>
</dbReference>
<reference evidence="6 7" key="1">
    <citation type="submission" date="2020-06" db="EMBL/GenBank/DDBJ databases">
        <title>Transcriptomic and genomic resources for Thalictrum thalictroides and T. hernandezii: Facilitating candidate gene discovery in an emerging model plant lineage.</title>
        <authorList>
            <person name="Arias T."/>
            <person name="Riano-Pachon D.M."/>
            <person name="Di Stilio V.S."/>
        </authorList>
    </citation>
    <scope>NUCLEOTIDE SEQUENCE [LARGE SCALE GENOMIC DNA]</scope>
    <source>
        <strain evidence="7">cv. WT478/WT964</strain>
        <tissue evidence="6">Leaves</tissue>
    </source>
</reference>
<dbReference type="EMBL" id="JABWDY010027411">
    <property type="protein sequence ID" value="KAF5187915.1"/>
    <property type="molecule type" value="Genomic_DNA"/>
</dbReference>
<evidence type="ECO:0000259" key="4">
    <source>
        <dbReference type="PROSITE" id="PS50821"/>
    </source>
</evidence>
<dbReference type="GO" id="GO:0004525">
    <property type="term" value="F:ribonuclease III activity"/>
    <property type="evidence" value="ECO:0007669"/>
    <property type="project" value="TreeGrafter"/>
</dbReference>
<evidence type="ECO:0000313" key="7">
    <source>
        <dbReference type="Proteomes" id="UP000554482"/>
    </source>
</evidence>
<dbReference type="Gene3D" id="3.30.160.380">
    <property type="entry name" value="Dicer dimerisation domain"/>
    <property type="match status" value="1"/>
</dbReference>
<keyword evidence="7" id="KW-1185">Reference proteome</keyword>
<dbReference type="GO" id="GO:0030422">
    <property type="term" value="P:siRNA processing"/>
    <property type="evidence" value="ECO:0007669"/>
    <property type="project" value="TreeGrafter"/>
</dbReference>
<keyword evidence="2" id="KW-0378">Hydrolase</keyword>
<dbReference type="InterPro" id="IPR005034">
    <property type="entry name" value="Dicer_dimerisation"/>
</dbReference>
<evidence type="ECO:0000256" key="1">
    <source>
        <dbReference type="ARBA" id="ARBA00022741"/>
    </source>
</evidence>
<dbReference type="Gene3D" id="2.170.260.10">
    <property type="entry name" value="paz domain"/>
    <property type="match status" value="1"/>
</dbReference>
<dbReference type="InterPro" id="IPR038248">
    <property type="entry name" value="Dicer_dimer_sf"/>
</dbReference>
<feature type="domain" description="PAZ" evidence="4">
    <location>
        <begin position="265"/>
        <end position="328"/>
    </location>
</feature>
<dbReference type="GO" id="GO:0000166">
    <property type="term" value="F:nucleotide binding"/>
    <property type="evidence" value="ECO:0007669"/>
    <property type="project" value="UniProtKB-KW"/>
</dbReference>
<evidence type="ECO:0000256" key="3">
    <source>
        <dbReference type="PROSITE-ProRule" id="PRU00657"/>
    </source>
</evidence>
<dbReference type="GO" id="GO:0003723">
    <property type="term" value="F:RNA binding"/>
    <property type="evidence" value="ECO:0007669"/>
    <property type="project" value="UniProtKB-UniRule"/>
</dbReference>
<dbReference type="Proteomes" id="UP000554482">
    <property type="component" value="Unassembled WGS sequence"/>
</dbReference>
<dbReference type="InterPro" id="IPR003100">
    <property type="entry name" value="PAZ_dom"/>
</dbReference>
<feature type="domain" description="Dicer dsRNA-binding fold" evidence="5">
    <location>
        <begin position="1"/>
        <end position="55"/>
    </location>
</feature>
<dbReference type="PANTHER" id="PTHR14950">
    <property type="entry name" value="DICER-RELATED"/>
    <property type="match status" value="1"/>
</dbReference>
<accession>A0A7J6VUN2</accession>
<dbReference type="PROSITE" id="PS51327">
    <property type="entry name" value="DICER_DSRBF"/>
    <property type="match status" value="1"/>
</dbReference>
<dbReference type="PANTHER" id="PTHR14950:SF46">
    <property type="entry name" value="ENDORIBONUCLEASE DICER HOMOLOG 3"/>
    <property type="match status" value="1"/>
</dbReference>
<comment type="caution">
    <text evidence="6">The sequence shown here is derived from an EMBL/GenBank/DDBJ whole genome shotgun (WGS) entry which is preliminary data.</text>
</comment>
<dbReference type="Pfam" id="PF03368">
    <property type="entry name" value="Dicer_dimer"/>
    <property type="match status" value="1"/>
</dbReference>
<dbReference type="AlphaFoldDB" id="A0A7J6VUN2"/>
<evidence type="ECO:0000259" key="5">
    <source>
        <dbReference type="PROSITE" id="PS51327"/>
    </source>
</evidence>
<proteinExistence type="predicted"/>
<dbReference type="OrthoDB" id="1748125at2759"/>
<gene>
    <name evidence="6" type="ORF">FRX31_022498</name>
</gene>
<keyword evidence="1" id="KW-0547">Nucleotide-binding</keyword>
<dbReference type="PROSITE" id="PS50821">
    <property type="entry name" value="PAZ"/>
    <property type="match status" value="1"/>
</dbReference>
<protein>
    <submittedName>
        <fullName evidence="6">Dicer-like protein</fullName>
    </submittedName>
</protein>
<keyword evidence="3" id="KW-0694">RNA-binding</keyword>
<dbReference type="GO" id="GO:0005634">
    <property type="term" value="C:nucleus"/>
    <property type="evidence" value="ECO:0007669"/>
    <property type="project" value="TreeGrafter"/>
</dbReference>
<evidence type="ECO:0000256" key="2">
    <source>
        <dbReference type="ARBA" id="ARBA00022801"/>
    </source>
</evidence>
<sequence length="328" mass="36240">MTLPPSAPVQRIVSPKVINMHLAKQLLCLETCRKLHESGALDDHLLPIVEEPLADGGLKTNKGYFSGAGTTKRKELHGTTSVHALSGSWGAQTDGISLYAYRIDFSCSQVGVIYSGFVLLIESKLDNEVANAELKLFLVADKLVKSSVSPCGQLYLNTEQVKNAKKFQELFFNGLFGKLFTGSKSSGIQREFLLKHDNKSLWSSSNMYLLLPLQLPMPLDESIKIDWKGINSSASAVEFVKEHAIISEKHCYPKKHVEAEYKGGDIIKFANTSVPIHALKEMIVLAIHTGKIYSVLDVRIEMSAESSFDGDDEVSSGYNSFGDYFEKK</sequence>
<name>A0A7J6VUN2_THATH</name>